<evidence type="ECO:0000313" key="7">
    <source>
        <dbReference type="EMBL" id="CCH70177.1"/>
    </source>
</evidence>
<proteinExistence type="predicted"/>
<dbReference type="CDD" id="cd16442">
    <property type="entry name" value="BPL"/>
    <property type="match status" value="1"/>
</dbReference>
<evidence type="ECO:0000256" key="4">
    <source>
        <dbReference type="ARBA" id="ARBA00023267"/>
    </source>
</evidence>
<keyword evidence="3" id="KW-0067">ATP-binding</keyword>
<accession>N0E026</accession>
<dbReference type="PANTHER" id="PTHR12835">
    <property type="entry name" value="BIOTIN PROTEIN LIGASE"/>
    <property type="match status" value="1"/>
</dbReference>
<dbReference type="GO" id="GO:0005524">
    <property type="term" value="F:ATP binding"/>
    <property type="evidence" value="ECO:0007669"/>
    <property type="project" value="UniProtKB-KW"/>
</dbReference>
<dbReference type="InterPro" id="IPR008988">
    <property type="entry name" value="Transcriptional_repressor_C"/>
</dbReference>
<feature type="domain" description="BPL/LPL catalytic" evidence="6">
    <location>
        <begin position="10"/>
        <end position="190"/>
    </location>
</feature>
<dbReference type="NCBIfam" id="TIGR00121">
    <property type="entry name" value="birA_ligase"/>
    <property type="match status" value="1"/>
</dbReference>
<dbReference type="GO" id="GO:0004077">
    <property type="term" value="F:biotin--[biotin carboxyl-carrier protein] ligase activity"/>
    <property type="evidence" value="ECO:0007669"/>
    <property type="project" value="UniProtKB-EC"/>
</dbReference>
<dbReference type="InterPro" id="IPR003142">
    <property type="entry name" value="BPL_C"/>
</dbReference>
<dbReference type="SUPFAM" id="SSF50037">
    <property type="entry name" value="C-terminal domain of transcriptional repressors"/>
    <property type="match status" value="1"/>
</dbReference>
<evidence type="ECO:0000256" key="1">
    <source>
        <dbReference type="ARBA" id="ARBA00022598"/>
    </source>
</evidence>
<keyword evidence="8" id="KW-1185">Reference proteome</keyword>
<evidence type="ECO:0000256" key="2">
    <source>
        <dbReference type="ARBA" id="ARBA00022741"/>
    </source>
</evidence>
<dbReference type="PROSITE" id="PS51733">
    <property type="entry name" value="BPL_LPL_CATALYTIC"/>
    <property type="match status" value="1"/>
</dbReference>
<dbReference type="Pfam" id="PF02237">
    <property type="entry name" value="BPL_C"/>
    <property type="match status" value="1"/>
</dbReference>
<protein>
    <recommendedName>
        <fullName evidence="5">biotin--[biotin carboxyl-carrier protein] ligase</fullName>
        <ecNumber evidence="5">6.3.4.15</ecNumber>
    </recommendedName>
</protein>
<name>N0E026_9MICO</name>
<dbReference type="EMBL" id="CAIZ01000122">
    <property type="protein sequence ID" value="CCH70177.1"/>
    <property type="molecule type" value="Genomic_DNA"/>
</dbReference>
<dbReference type="Pfam" id="PF03099">
    <property type="entry name" value="BPL_LplA_LipB"/>
    <property type="match status" value="1"/>
</dbReference>
<dbReference type="Proteomes" id="UP000013167">
    <property type="component" value="Unassembled WGS sequence"/>
</dbReference>
<dbReference type="PANTHER" id="PTHR12835:SF5">
    <property type="entry name" value="BIOTIN--PROTEIN LIGASE"/>
    <property type="match status" value="1"/>
</dbReference>
<dbReference type="InterPro" id="IPR045864">
    <property type="entry name" value="aa-tRNA-synth_II/BPL/LPL"/>
</dbReference>
<comment type="caution">
    <text evidence="7">The sequence shown here is derived from an EMBL/GenBank/DDBJ whole genome shotgun (WGS) entry which is preliminary data.</text>
</comment>
<dbReference type="Gene3D" id="3.30.930.10">
    <property type="entry name" value="Bira Bifunctional Protein, Domain 2"/>
    <property type="match status" value="1"/>
</dbReference>
<gene>
    <name evidence="7" type="ORF">BN10_520078</name>
</gene>
<dbReference type="InterPro" id="IPR004143">
    <property type="entry name" value="BPL_LPL_catalytic"/>
</dbReference>
<dbReference type="STRING" id="1193181.BN10_520078"/>
<dbReference type="eggNOG" id="COG0340">
    <property type="taxonomic scope" value="Bacteria"/>
</dbReference>
<keyword evidence="2" id="KW-0547">Nucleotide-binding</keyword>
<dbReference type="SUPFAM" id="SSF55681">
    <property type="entry name" value="Class II aaRS and biotin synthetases"/>
    <property type="match status" value="1"/>
</dbReference>
<evidence type="ECO:0000259" key="6">
    <source>
        <dbReference type="PROSITE" id="PS51733"/>
    </source>
</evidence>
<organism evidence="7 8">
    <name type="scientific">Phycicoccus elongatus Lp2</name>
    <dbReference type="NCBI Taxonomy" id="1193181"/>
    <lineage>
        <taxon>Bacteria</taxon>
        <taxon>Bacillati</taxon>
        <taxon>Actinomycetota</taxon>
        <taxon>Actinomycetes</taxon>
        <taxon>Micrococcales</taxon>
        <taxon>Intrasporangiaceae</taxon>
        <taxon>Phycicoccus</taxon>
    </lineage>
</organism>
<evidence type="ECO:0000313" key="8">
    <source>
        <dbReference type="Proteomes" id="UP000013167"/>
    </source>
</evidence>
<keyword evidence="4" id="KW-0092">Biotin</keyword>
<evidence type="ECO:0000256" key="5">
    <source>
        <dbReference type="ARBA" id="ARBA00024227"/>
    </source>
</evidence>
<dbReference type="GO" id="GO:0005737">
    <property type="term" value="C:cytoplasm"/>
    <property type="evidence" value="ECO:0007669"/>
    <property type="project" value="TreeGrafter"/>
</dbReference>
<dbReference type="InterPro" id="IPR004408">
    <property type="entry name" value="Biotin_CoA_COase_ligase"/>
</dbReference>
<dbReference type="Gene3D" id="2.30.30.100">
    <property type="match status" value="1"/>
</dbReference>
<dbReference type="AlphaFoldDB" id="N0E026"/>
<reference evidence="7 8" key="1">
    <citation type="journal article" date="2013" name="ISME J.">
        <title>A metabolic model for members of the genus Tetrasphaera involved in enhanced biological phosphorus removal.</title>
        <authorList>
            <person name="Kristiansen R."/>
            <person name="Nguyen H.T.T."/>
            <person name="Saunders A.M."/>
            <person name="Nielsen J.L."/>
            <person name="Wimmer R."/>
            <person name="Le V.Q."/>
            <person name="McIlroy S.J."/>
            <person name="Petrovski S."/>
            <person name="Seviour R.J."/>
            <person name="Calteau A."/>
            <person name="Nielsen K.L."/>
            <person name="Nielsen P.H."/>
        </authorList>
    </citation>
    <scope>NUCLEOTIDE SEQUENCE [LARGE SCALE GENOMIC DNA]</scope>
    <source>
        <strain evidence="7 8">Lp2</strain>
    </source>
</reference>
<dbReference type="EC" id="6.3.4.15" evidence="5"/>
<dbReference type="HOGENOM" id="CLU_051096_5_0_11"/>
<sequence length="261" mass="27355">MTVPDAVDPRVLDVTRLPVRDPWLAIEVRDEVDSTNAVLVADPQPWRVLVAERQSAGRGRLARSWVTTPGQALAVSAVVPPDGMPVGWVPLVAGLAVAEAITATSGVGAALKWPNDVLLPGDGDRKVAGVLCEWTPVGVVVGVGINVTQARADLPLETATSVRAAGGEVTREVLLAAYLERLAALVAEMHSHPAAVRDRYRARCATIGAQVRVEEPQRGLHGIAIAVDDEGRLVVSSGNGRRVVSAGDVIHVRRCDGAGPS</sequence>
<keyword evidence="1 7" id="KW-0436">Ligase</keyword>
<evidence type="ECO:0000256" key="3">
    <source>
        <dbReference type="ARBA" id="ARBA00022840"/>
    </source>
</evidence>